<dbReference type="EMBL" id="QGNW01000335">
    <property type="protein sequence ID" value="RVW76106.1"/>
    <property type="molecule type" value="Genomic_DNA"/>
</dbReference>
<dbReference type="PANTHER" id="PTHR36402:SF1">
    <property type="entry name" value="EXPRESSED PROTEIN"/>
    <property type="match status" value="1"/>
</dbReference>
<reference evidence="1 2" key="1">
    <citation type="journal article" date="2018" name="PLoS Genet.">
        <title>Population sequencing reveals clonal diversity and ancestral inbreeding in the grapevine cultivar Chardonnay.</title>
        <authorList>
            <person name="Roach M.J."/>
            <person name="Johnson D.L."/>
            <person name="Bohlmann J."/>
            <person name="van Vuuren H.J."/>
            <person name="Jones S.J."/>
            <person name="Pretorius I.S."/>
            <person name="Schmidt S.A."/>
            <person name="Borneman A.R."/>
        </authorList>
    </citation>
    <scope>NUCLEOTIDE SEQUENCE [LARGE SCALE GENOMIC DNA]</scope>
    <source>
        <strain evidence="2">cv. Chardonnay</strain>
        <tissue evidence="1">Leaf</tissue>
    </source>
</reference>
<dbReference type="PANTHER" id="PTHR36402">
    <property type="entry name" value="EXPRESSED PROTEIN"/>
    <property type="match status" value="1"/>
</dbReference>
<organism evidence="1 2">
    <name type="scientific">Vitis vinifera</name>
    <name type="common">Grape</name>
    <dbReference type="NCBI Taxonomy" id="29760"/>
    <lineage>
        <taxon>Eukaryota</taxon>
        <taxon>Viridiplantae</taxon>
        <taxon>Streptophyta</taxon>
        <taxon>Embryophyta</taxon>
        <taxon>Tracheophyta</taxon>
        <taxon>Spermatophyta</taxon>
        <taxon>Magnoliopsida</taxon>
        <taxon>eudicotyledons</taxon>
        <taxon>Gunneridae</taxon>
        <taxon>Pentapetalae</taxon>
        <taxon>rosids</taxon>
        <taxon>Vitales</taxon>
        <taxon>Vitaceae</taxon>
        <taxon>Viteae</taxon>
        <taxon>Vitis</taxon>
    </lineage>
</organism>
<name>A0A438GV73_VITVI</name>
<sequence>MSSPYGLGCNFKLVRKTTDSASNSGISLHLLQALFQTPSITSCNLEPLCQCINIFVMSIEKEHADLMTLNPKGPFSLTIPTFLEGIKGPHNRVLTPSRNQYLGGGISICQIQLKERTEKLENWRMKENMMDEKRKEKNELLRRQSSIWIDERDLEKKILEAIVDTTHL</sequence>
<proteinExistence type="predicted"/>
<dbReference type="AlphaFoldDB" id="A0A438GV73"/>
<accession>A0A438GV73</accession>
<protein>
    <submittedName>
        <fullName evidence="1">Uncharacterized protein</fullName>
    </submittedName>
</protein>
<dbReference type="Proteomes" id="UP000288805">
    <property type="component" value="Unassembled WGS sequence"/>
</dbReference>
<evidence type="ECO:0000313" key="2">
    <source>
        <dbReference type="Proteomes" id="UP000288805"/>
    </source>
</evidence>
<evidence type="ECO:0000313" key="1">
    <source>
        <dbReference type="EMBL" id="RVW76106.1"/>
    </source>
</evidence>
<comment type="caution">
    <text evidence="1">The sequence shown here is derived from an EMBL/GenBank/DDBJ whole genome shotgun (WGS) entry which is preliminary data.</text>
</comment>
<gene>
    <name evidence="1" type="ORF">CK203_049142</name>
</gene>